<accession>A0A182NN27</accession>
<evidence type="ECO:0000313" key="2">
    <source>
        <dbReference type="Proteomes" id="UP000075884"/>
    </source>
</evidence>
<dbReference type="AlphaFoldDB" id="A0A182NN27"/>
<reference evidence="2" key="1">
    <citation type="submission" date="2013-03" db="EMBL/GenBank/DDBJ databases">
        <title>The Genome Sequence of Anopheles dirus WRAIR2.</title>
        <authorList>
            <consortium name="The Broad Institute Genomics Platform"/>
            <person name="Neafsey D.E."/>
            <person name="Walton C."/>
            <person name="Walker B."/>
            <person name="Young S.K."/>
            <person name="Zeng Q."/>
            <person name="Gargeya S."/>
            <person name="Fitzgerald M."/>
            <person name="Haas B."/>
            <person name="Abouelleil A."/>
            <person name="Allen A.W."/>
            <person name="Alvarado L."/>
            <person name="Arachchi H.M."/>
            <person name="Berlin A.M."/>
            <person name="Chapman S.B."/>
            <person name="Gainer-Dewar J."/>
            <person name="Goldberg J."/>
            <person name="Griggs A."/>
            <person name="Gujja S."/>
            <person name="Hansen M."/>
            <person name="Howarth C."/>
            <person name="Imamovic A."/>
            <person name="Ireland A."/>
            <person name="Larimer J."/>
            <person name="McCowan C."/>
            <person name="Murphy C."/>
            <person name="Pearson M."/>
            <person name="Poon T.W."/>
            <person name="Priest M."/>
            <person name="Roberts A."/>
            <person name="Saif S."/>
            <person name="Shea T."/>
            <person name="Sisk P."/>
            <person name="Sykes S."/>
            <person name="Wortman J."/>
            <person name="Nusbaum C."/>
            <person name="Birren B."/>
        </authorList>
    </citation>
    <scope>NUCLEOTIDE SEQUENCE [LARGE SCALE GENOMIC DNA]</scope>
    <source>
        <strain evidence="2">WRAIR2</strain>
    </source>
</reference>
<name>A0A182NN27_9DIPT</name>
<dbReference type="VEuPathDB" id="VectorBase:ADIR009062"/>
<organism evidence="1 2">
    <name type="scientific">Anopheles dirus</name>
    <dbReference type="NCBI Taxonomy" id="7168"/>
    <lineage>
        <taxon>Eukaryota</taxon>
        <taxon>Metazoa</taxon>
        <taxon>Ecdysozoa</taxon>
        <taxon>Arthropoda</taxon>
        <taxon>Hexapoda</taxon>
        <taxon>Insecta</taxon>
        <taxon>Pterygota</taxon>
        <taxon>Neoptera</taxon>
        <taxon>Endopterygota</taxon>
        <taxon>Diptera</taxon>
        <taxon>Nematocera</taxon>
        <taxon>Culicoidea</taxon>
        <taxon>Culicidae</taxon>
        <taxon>Anophelinae</taxon>
        <taxon>Anopheles</taxon>
    </lineage>
</organism>
<dbReference type="Proteomes" id="UP000075884">
    <property type="component" value="Unassembled WGS sequence"/>
</dbReference>
<dbReference type="STRING" id="7168.A0A182NN27"/>
<proteinExistence type="predicted"/>
<evidence type="ECO:0000313" key="1">
    <source>
        <dbReference type="EnsemblMetazoa" id="ADIR009062-PA"/>
    </source>
</evidence>
<dbReference type="EnsemblMetazoa" id="ADIR009062-RA">
    <property type="protein sequence ID" value="ADIR009062-PA"/>
    <property type="gene ID" value="ADIR009062"/>
</dbReference>
<sequence length="106" mass="11941">MKALLDDPNALELQVALIYVVEFQKRGLPYGHCLAILGDKSSVEISDLQNAEPYETLMNCKAHHYPKAFCKQTLRANSGNPLCRRRYNGRTVTVKKVVLDNYGLAM</sequence>
<protein>
    <submittedName>
        <fullName evidence="1">Uncharacterized protein</fullName>
    </submittedName>
</protein>
<keyword evidence="2" id="KW-1185">Reference proteome</keyword>
<reference evidence="1" key="2">
    <citation type="submission" date="2020-05" db="UniProtKB">
        <authorList>
            <consortium name="EnsemblMetazoa"/>
        </authorList>
    </citation>
    <scope>IDENTIFICATION</scope>
    <source>
        <strain evidence="1">WRAIR2</strain>
    </source>
</reference>